<evidence type="ECO:0000256" key="3">
    <source>
        <dbReference type="ARBA" id="ARBA00022448"/>
    </source>
</evidence>
<name>A0A3G6J9E1_9CORY</name>
<keyword evidence="10" id="KW-1185">Reference proteome</keyword>
<feature type="transmembrane region" description="Helical" evidence="8">
    <location>
        <begin position="122"/>
        <end position="140"/>
    </location>
</feature>
<dbReference type="GO" id="GO:0005886">
    <property type="term" value="C:plasma membrane"/>
    <property type="evidence" value="ECO:0007669"/>
    <property type="project" value="UniProtKB-SubCell"/>
</dbReference>
<sequence>MAVAPACAACLLPPVLLRWHQGCADFASPGALPGVGYGSFLFDLCITQKGMLVSAFDVSTDSGGLVVASAPVTAAQRAVAAHCVHRYGQLPAPGQLVAVGSWAVLAALTAGIAGLLGLAWQSIAALVACGASLGVAGLLLHAHTRLKVADAGIFGIGPVAAGMITVAGVSNPVARVIVGIAGAAVATWLLYRLFLIPRRHTHRLTVVVGGLLIGITSTSLLGVVAVAALHDPRQVLTAQVGMVPAASSLAAWLTLACCLVVVAALVWHSTNLNVFYTGQVACTVFGVSVSRIALLTFCATVLLVGISAATSGPLVGVGMLAVIVVRRVTMFDIRLLLPATAAAGVLVVLLAAIAQQLTGVPAGALVAGVSCAVVLWWLTKGTL</sequence>
<dbReference type="GO" id="GO:0022857">
    <property type="term" value="F:transmembrane transporter activity"/>
    <property type="evidence" value="ECO:0007669"/>
    <property type="project" value="InterPro"/>
</dbReference>
<evidence type="ECO:0000313" key="10">
    <source>
        <dbReference type="Proteomes" id="UP000269019"/>
    </source>
</evidence>
<feature type="transmembrane region" description="Helical" evidence="8">
    <location>
        <begin position="335"/>
        <end position="354"/>
    </location>
</feature>
<dbReference type="InterPro" id="IPR037294">
    <property type="entry name" value="ABC_BtuC-like"/>
</dbReference>
<keyword evidence="5 8" id="KW-0812">Transmembrane</keyword>
<dbReference type="PANTHER" id="PTHR30472:SF29">
    <property type="entry name" value="VITAMIN B12 IMPORT SYSTEM PERMEASE PROTEIN BTUC"/>
    <property type="match status" value="1"/>
</dbReference>
<dbReference type="KEGG" id="ccho:CCHOA_10000"/>
<keyword evidence="3" id="KW-0813">Transport</keyword>
<evidence type="ECO:0000256" key="2">
    <source>
        <dbReference type="ARBA" id="ARBA00007935"/>
    </source>
</evidence>
<reference evidence="9 10" key="1">
    <citation type="submission" date="2018-11" db="EMBL/GenBank/DDBJ databases">
        <authorList>
            <person name="Kleinhagauer T."/>
            <person name="Glaeser S.P."/>
            <person name="Spergser J."/>
            <person name="Ruckert C."/>
            <person name="Kaempfer P."/>
            <person name="Busse H.-J."/>
        </authorList>
    </citation>
    <scope>NUCLEOTIDE SEQUENCE [LARGE SCALE GENOMIC DNA]</scope>
    <source>
        <strain evidence="9 10">200CH</strain>
    </source>
</reference>
<feature type="transmembrane region" description="Helical" evidence="8">
    <location>
        <begin position="360"/>
        <end position="378"/>
    </location>
</feature>
<dbReference type="PANTHER" id="PTHR30472">
    <property type="entry name" value="FERRIC ENTEROBACTIN TRANSPORT SYSTEM PERMEASE PROTEIN"/>
    <property type="match status" value="1"/>
</dbReference>
<evidence type="ECO:0000256" key="6">
    <source>
        <dbReference type="ARBA" id="ARBA00022989"/>
    </source>
</evidence>
<organism evidence="9 10">
    <name type="scientific">Corynebacterium choanae</name>
    <dbReference type="NCBI Taxonomy" id="1862358"/>
    <lineage>
        <taxon>Bacteria</taxon>
        <taxon>Bacillati</taxon>
        <taxon>Actinomycetota</taxon>
        <taxon>Actinomycetes</taxon>
        <taxon>Mycobacteriales</taxon>
        <taxon>Corynebacteriaceae</taxon>
        <taxon>Corynebacterium</taxon>
    </lineage>
</organism>
<feature type="transmembrane region" description="Helical" evidence="8">
    <location>
        <begin position="96"/>
        <end position="116"/>
    </location>
</feature>
<dbReference type="GO" id="GO:0015889">
    <property type="term" value="P:cobalamin transport"/>
    <property type="evidence" value="ECO:0007669"/>
    <property type="project" value="TreeGrafter"/>
</dbReference>
<evidence type="ECO:0000256" key="4">
    <source>
        <dbReference type="ARBA" id="ARBA00022475"/>
    </source>
</evidence>
<comment type="similarity">
    <text evidence="2">Belongs to the binding-protein-dependent transport system permease family. FecCD subfamily.</text>
</comment>
<dbReference type="Proteomes" id="UP000269019">
    <property type="component" value="Chromosome"/>
</dbReference>
<feature type="transmembrane region" description="Helical" evidence="8">
    <location>
        <begin position="152"/>
        <end position="170"/>
    </location>
</feature>
<proteinExistence type="inferred from homology"/>
<feature type="transmembrane region" description="Helical" evidence="8">
    <location>
        <begin position="206"/>
        <end position="229"/>
    </location>
</feature>
<dbReference type="Gene3D" id="1.10.3470.10">
    <property type="entry name" value="ABC transporter involved in vitamin B12 uptake, BtuC"/>
    <property type="match status" value="1"/>
</dbReference>
<dbReference type="Pfam" id="PF01032">
    <property type="entry name" value="FecCD"/>
    <property type="match status" value="1"/>
</dbReference>
<evidence type="ECO:0000256" key="7">
    <source>
        <dbReference type="ARBA" id="ARBA00023136"/>
    </source>
</evidence>
<evidence type="ECO:0000256" key="8">
    <source>
        <dbReference type="SAM" id="Phobius"/>
    </source>
</evidence>
<evidence type="ECO:0000256" key="5">
    <source>
        <dbReference type="ARBA" id="ARBA00022692"/>
    </source>
</evidence>
<evidence type="ECO:0000313" key="9">
    <source>
        <dbReference type="EMBL" id="AZA14383.1"/>
    </source>
</evidence>
<feature type="transmembrane region" description="Helical" evidence="8">
    <location>
        <begin position="300"/>
        <end position="323"/>
    </location>
</feature>
<keyword evidence="6 8" id="KW-1133">Transmembrane helix</keyword>
<feature type="transmembrane region" description="Helical" evidence="8">
    <location>
        <begin position="176"/>
        <end position="194"/>
    </location>
</feature>
<keyword evidence="7 8" id="KW-0472">Membrane</keyword>
<dbReference type="InterPro" id="IPR000522">
    <property type="entry name" value="ABC_transptr_permease_BtuC"/>
</dbReference>
<dbReference type="SUPFAM" id="SSF81345">
    <property type="entry name" value="ABC transporter involved in vitamin B12 uptake, BtuC"/>
    <property type="match status" value="1"/>
</dbReference>
<accession>A0A3G6J9E1</accession>
<protein>
    <submittedName>
        <fullName evidence="9">Iron-uptake system permease protein FeuC</fullName>
    </submittedName>
</protein>
<dbReference type="EMBL" id="CP033896">
    <property type="protein sequence ID" value="AZA14383.1"/>
    <property type="molecule type" value="Genomic_DNA"/>
</dbReference>
<feature type="transmembrane region" description="Helical" evidence="8">
    <location>
        <begin position="274"/>
        <end position="294"/>
    </location>
</feature>
<gene>
    <name evidence="9" type="primary">feuC</name>
    <name evidence="9" type="ORF">CCHOA_10000</name>
</gene>
<comment type="subcellular location">
    <subcellularLocation>
        <location evidence="1">Cell membrane</location>
        <topology evidence="1">Multi-pass membrane protein</topology>
    </subcellularLocation>
</comment>
<evidence type="ECO:0000256" key="1">
    <source>
        <dbReference type="ARBA" id="ARBA00004651"/>
    </source>
</evidence>
<feature type="transmembrane region" description="Helical" evidence="8">
    <location>
        <begin position="249"/>
        <end position="267"/>
    </location>
</feature>
<dbReference type="AlphaFoldDB" id="A0A3G6J9E1"/>
<keyword evidence="4" id="KW-1003">Cell membrane</keyword>